<protein>
    <recommendedName>
        <fullName evidence="3">DUF7601 domain-containing protein</fullName>
    </recommendedName>
</protein>
<keyword evidence="2" id="KW-0812">Transmembrane</keyword>
<feature type="compositionally biased region" description="Polar residues" evidence="1">
    <location>
        <begin position="133"/>
        <end position="142"/>
    </location>
</feature>
<feature type="compositionally biased region" description="Acidic residues" evidence="1">
    <location>
        <begin position="912"/>
        <end position="924"/>
    </location>
</feature>
<evidence type="ECO:0000256" key="2">
    <source>
        <dbReference type="SAM" id="Phobius"/>
    </source>
</evidence>
<evidence type="ECO:0000259" key="3">
    <source>
        <dbReference type="Pfam" id="PF24547"/>
    </source>
</evidence>
<dbReference type="Proteomes" id="UP000236311">
    <property type="component" value="Unassembled WGS sequence"/>
</dbReference>
<reference evidence="4 5" key="1">
    <citation type="submission" date="2018-01" db="EMBL/GenBank/DDBJ databases">
        <authorList>
            <person name="Gaut B.S."/>
            <person name="Morton B.R."/>
            <person name="Clegg M.T."/>
            <person name="Duvall M.R."/>
        </authorList>
    </citation>
    <scope>NUCLEOTIDE SEQUENCE [LARGE SCALE GENOMIC DNA]</scope>
    <source>
        <strain evidence="4">GP69</strain>
    </source>
</reference>
<dbReference type="Gene3D" id="2.60.40.1140">
    <property type="entry name" value="Collagen-binding surface protein Cna, B-type domain"/>
    <property type="match status" value="1"/>
</dbReference>
<keyword evidence="2" id="KW-1133">Transmembrane helix</keyword>
<name>A0A2K4ZAK3_9FIRM</name>
<keyword evidence="5" id="KW-1185">Reference proteome</keyword>
<evidence type="ECO:0000313" key="5">
    <source>
        <dbReference type="Proteomes" id="UP000236311"/>
    </source>
</evidence>
<organism evidence="4 5">
    <name type="scientific">Acetatifactor muris</name>
    <dbReference type="NCBI Taxonomy" id="879566"/>
    <lineage>
        <taxon>Bacteria</taxon>
        <taxon>Bacillati</taxon>
        <taxon>Bacillota</taxon>
        <taxon>Clostridia</taxon>
        <taxon>Lachnospirales</taxon>
        <taxon>Lachnospiraceae</taxon>
        <taxon>Acetatifactor</taxon>
    </lineage>
</organism>
<sequence length="1791" mass="197400">MDSSIIKKANELLGEKNRRRRWQISVTALAAVVVISTAYILSKPAQTLVKDISCGIEEHTHTEECYGQELLCGYTEIPTLPSDTQDGAAEGTVTWTTQDIQDAENSQEGQNAGDAQDAQNSQSGQEDHAAQEMTESQAPESQAHQHDETCYTEEQELICNQDEDPGHVHTEACKTVTENRELTCGQEESQGHTHTEECRTVTENRELTCGQEESAEHTHADSCYTVSQTEELTCGQEESTGHAHTDDCYTVNQTEELTCGQEERAGHLHMDTCYETIQKLVCGREETEASDSGVKPVEPAESAETAENTENPENIENPENTENPKTTEDSETTNPPAHVHTEECFMEVLTCKAEEHAHDDQCYEEVFCGIAGHTHGVNCYDENGSLTCETAEHRHEANCYKEPHCGITVHIHSADCHDEAGNPVCGTEEHIHTDECYITNTYYCAERVHVHDNDCYDLEGNLLCGSADYQNHIHSEACYDKNERLICPLSETEEAEAHIHAEECYGVRGILICGQTEVPLHEHDESCRMDTSDIWVDTVSATAYCGTAAHTHRDNCRDSDGNVICGLEEHMHTEECFEATGYGCTAQIHMHEAACYDGDGNVQCGLADYVLHTHSRMCYGLNGVLLCTLPEAELHVHHEACYSQESQEAGPALTCTLAAEIHEHTDSCRDADGGLSCGILQITEHEHTEECIIDAAEIEITQTYRGPDFIVTASYNKKEANLPEDARLYAERITEEGNEAYYAERAAQYQEMQGAEEENTMQVLMRIGFTAEGAEAEPEGPVTIRVQFLDENGMEEGSPVTVVHFGEAGTERLEGSNAEKNGTTFRMNSFSEIALGWKKPVKTVAVDKTFTYEDDAFTVKFHVEGEAILPDAQEIGEAVGEGTAQEEIAGPEESGQEENVGTDGEAAAPGGEETDEGEENVTEDELEAVVEALDENAEAYEAALTYAEETGTGDEILSMQVLSYGLIYKGMKLDLTGCRVAVEVTPTEALVEFAEGGEASTMAIDSGTDEPDQKEAVPGEEIYSSDVSLVAVDIAESEAGFAVKDIYGSLVVDGETTDESMTYEAAAQGTDNIATIYASSQANPEFTVEFYANIEVLAATHASLRPITVIDTSGDTQKQPGQDNAILPTNGGTMKKKNIYVSEDGRVQTQMVEEEIYSAGTYHYVQAPGLVYFNKIAKNQNYILNEIRVQREDSDTWELYSCADGKEWHFTNKRTTQEENRDDFILITEGATIRLIYNCREEEVRNGADFYDYDVSDGRVYTEDGKAADRGNATTHESGDTWYLYTNRQGINSNRPDQTFGFGNSETSVKTTMGDITGNMANADNAAYGSPTFGMVTGLKDDKIQYAPTVKAPNLFNDGDAEGKTAYSGNLVFRQMGDTYTLTGAEVVMGEGDNKEVVSSVYGIDRFNRQRNNWNNTYYFAGNDFYPLDTVPTAGTGGHDLLFGSPASKAVTKNFADKNNIKENSLFMPVSDDDLNHNHYFGMHYTVEFDLVEDYVGPLEYLFYGDDDMWVFLDGPGYNGKLICDIGGVHSSVGEYVNLWDYIDKGTTGKYKLTFYYTERGASGSTCWMQFTLPSVSFATTEQDTGKLRIEKQVTGNEMTDEEFGFTIHFYRTSGDTKEEILAGQTEENALKNDYSYTKYNSSGKVIESDILIWNDSRFTLKAGQYIVVSFLPEGSSYAIEEIGPVTVSPKEPGEDISWEVDPDDPYSPIISGGIATDTKRKIIGTITKDGTVEIAYNNLYEFSLPETGGTGTATLYALAGAFGILSGAGLMYRRIRASKGRKIEEGRVRR</sequence>
<feature type="domain" description="DUF7601" evidence="3">
    <location>
        <begin position="1586"/>
        <end position="1683"/>
    </location>
</feature>
<dbReference type="InterPro" id="IPR055382">
    <property type="entry name" value="DUF7601"/>
</dbReference>
<evidence type="ECO:0000313" key="4">
    <source>
        <dbReference type="EMBL" id="SOY27480.1"/>
    </source>
</evidence>
<feature type="region of interest" description="Disordered" evidence="1">
    <location>
        <begin position="287"/>
        <end position="338"/>
    </location>
</feature>
<proteinExistence type="predicted"/>
<dbReference type="NCBIfam" id="TIGR01167">
    <property type="entry name" value="LPXTG_anchor"/>
    <property type="match status" value="1"/>
</dbReference>
<gene>
    <name evidence="4" type="ORF">AMURIS_00184</name>
</gene>
<evidence type="ECO:0000256" key="1">
    <source>
        <dbReference type="SAM" id="MobiDB-lite"/>
    </source>
</evidence>
<keyword evidence="2" id="KW-0472">Membrane</keyword>
<feature type="region of interest" description="Disordered" evidence="1">
    <location>
        <begin position="890"/>
        <end position="924"/>
    </location>
</feature>
<feature type="compositionally biased region" description="Low complexity" evidence="1">
    <location>
        <begin position="299"/>
        <end position="324"/>
    </location>
</feature>
<dbReference type="Pfam" id="PF24547">
    <property type="entry name" value="DUF7601"/>
    <property type="match status" value="1"/>
</dbReference>
<feature type="compositionally biased region" description="Low complexity" evidence="1">
    <location>
        <begin position="901"/>
        <end position="911"/>
    </location>
</feature>
<dbReference type="InterPro" id="IPR011874">
    <property type="entry name" value="Fibro_Slime"/>
</dbReference>
<accession>A0A2K4ZAK3</accession>
<feature type="transmembrane region" description="Helical" evidence="2">
    <location>
        <begin position="1754"/>
        <end position="1773"/>
    </location>
</feature>
<dbReference type="OrthoDB" id="9816455at2"/>
<dbReference type="RefSeq" id="WP_103237606.1">
    <property type="nucleotide sequence ID" value="NZ_JANJZD010000008.1"/>
</dbReference>
<feature type="region of interest" description="Disordered" evidence="1">
    <location>
        <begin position="104"/>
        <end position="150"/>
    </location>
</feature>
<dbReference type="NCBIfam" id="TIGR02148">
    <property type="entry name" value="Fibro_Slime"/>
    <property type="match status" value="1"/>
</dbReference>
<dbReference type="EMBL" id="OFSM01000001">
    <property type="protein sequence ID" value="SOY27480.1"/>
    <property type="molecule type" value="Genomic_DNA"/>
</dbReference>
<feature type="transmembrane region" description="Helical" evidence="2">
    <location>
        <begin position="21"/>
        <end position="41"/>
    </location>
</feature>